<protein>
    <recommendedName>
        <fullName evidence="2">DUF2062 domain-containing protein</fullName>
    </recommendedName>
</protein>
<keyword evidence="1" id="KW-0812">Transmembrane</keyword>
<evidence type="ECO:0000313" key="3">
    <source>
        <dbReference type="EMBL" id="ABZ83495.1"/>
    </source>
</evidence>
<feature type="domain" description="DUF2062" evidence="2">
    <location>
        <begin position="8"/>
        <end position="146"/>
    </location>
</feature>
<proteinExistence type="predicted"/>
<feature type="transmembrane region" description="Helical" evidence="1">
    <location>
        <begin position="70"/>
        <end position="91"/>
    </location>
</feature>
<dbReference type="Proteomes" id="UP000008550">
    <property type="component" value="Chromosome"/>
</dbReference>
<dbReference type="PANTHER" id="PTHR40547">
    <property type="entry name" value="SLL0298 PROTEIN"/>
    <property type="match status" value="1"/>
</dbReference>
<keyword evidence="1" id="KW-0472">Membrane</keyword>
<reference evidence="3 4" key="1">
    <citation type="journal article" date="2008" name="J. Bacteriol.">
        <title>The genome of Heliobacterium modesticaldum, a phototrophic representative of the Firmicutes containing the simplest photosynthetic apparatus.</title>
        <authorList>
            <person name="Sattley W.M."/>
            <person name="Madigan M.T."/>
            <person name="Swingley W.D."/>
            <person name="Cheung P.C."/>
            <person name="Clocksin K.M."/>
            <person name="Conrad A.L."/>
            <person name="Dejesa L.C."/>
            <person name="Honchak B.M."/>
            <person name="Jung D.O."/>
            <person name="Karbach L.E."/>
            <person name="Kurdoglu A."/>
            <person name="Lahiri S."/>
            <person name="Mastrian S.D."/>
            <person name="Page L.E."/>
            <person name="Taylor H.L."/>
            <person name="Wang Z.T."/>
            <person name="Raymond J."/>
            <person name="Chen M."/>
            <person name="Blankenship R.E."/>
            <person name="Touchman J.W."/>
        </authorList>
    </citation>
    <scope>NUCLEOTIDE SEQUENCE [LARGE SCALE GENOMIC DNA]</scope>
    <source>
        <strain evidence="4">ATCC 51547 / Ice1</strain>
    </source>
</reference>
<dbReference type="eggNOG" id="COG3216">
    <property type="taxonomic scope" value="Bacteria"/>
</dbReference>
<evidence type="ECO:0000313" key="4">
    <source>
        <dbReference type="Proteomes" id="UP000008550"/>
    </source>
</evidence>
<dbReference type="PANTHER" id="PTHR40547:SF1">
    <property type="entry name" value="SLL0298 PROTEIN"/>
    <property type="match status" value="1"/>
</dbReference>
<feature type="transmembrane region" description="Helical" evidence="1">
    <location>
        <begin position="32"/>
        <end position="58"/>
    </location>
</feature>
<accession>B0TI75</accession>
<dbReference type="AlphaFoldDB" id="B0TI75"/>
<keyword evidence="4" id="KW-1185">Reference proteome</keyword>
<sequence length="163" mass="18358">MTAWIRCKRFLRFHYLRLLRLKDQPEPLARGVALGFASGFGPFFGLGLVAAWMAAALLRGNRMAAVITAVLFKWAIPLFITANLAVGSWVWGRPLQEAAGGSLWELRFWKEVGLCFITGSAINGVTAYVVAYFPVLYWANRRRLAKRALQANLEQPARFSVRR</sequence>
<feature type="transmembrane region" description="Helical" evidence="1">
    <location>
        <begin position="111"/>
        <end position="139"/>
    </location>
</feature>
<gene>
    <name evidence="3" type="ORF">HM1_1079</name>
</gene>
<dbReference type="KEGG" id="hmo:HM1_1079"/>
<evidence type="ECO:0000259" key="2">
    <source>
        <dbReference type="Pfam" id="PF09835"/>
    </source>
</evidence>
<dbReference type="EMBL" id="CP000930">
    <property type="protein sequence ID" value="ABZ83495.1"/>
    <property type="molecule type" value="Genomic_DNA"/>
</dbReference>
<dbReference type="Pfam" id="PF09835">
    <property type="entry name" value="DUF2062"/>
    <property type="match status" value="1"/>
</dbReference>
<dbReference type="RefSeq" id="WP_012282024.1">
    <property type="nucleotide sequence ID" value="NC_010337.2"/>
</dbReference>
<dbReference type="InterPro" id="IPR018639">
    <property type="entry name" value="DUF2062"/>
</dbReference>
<evidence type="ECO:0000256" key="1">
    <source>
        <dbReference type="SAM" id="Phobius"/>
    </source>
</evidence>
<dbReference type="HOGENOM" id="CLU_132547_0_0_9"/>
<dbReference type="STRING" id="498761.HM1_1079"/>
<name>B0TI75_HELMI</name>
<organism evidence="3 4">
    <name type="scientific">Heliobacterium modesticaldum (strain ATCC 51547 / Ice1)</name>
    <dbReference type="NCBI Taxonomy" id="498761"/>
    <lineage>
        <taxon>Bacteria</taxon>
        <taxon>Bacillati</taxon>
        <taxon>Bacillota</taxon>
        <taxon>Clostridia</taxon>
        <taxon>Eubacteriales</taxon>
        <taxon>Heliobacteriaceae</taxon>
        <taxon>Heliomicrobium</taxon>
    </lineage>
</organism>
<keyword evidence="1" id="KW-1133">Transmembrane helix</keyword>